<name>A0AAQ3KDR5_9LILI</name>
<dbReference type="AlphaFoldDB" id="A0AAQ3KDR5"/>
<dbReference type="Proteomes" id="UP001327560">
    <property type="component" value="Chromosome 5"/>
</dbReference>
<keyword evidence="3" id="KW-1185">Reference proteome</keyword>
<evidence type="ECO:0000313" key="2">
    <source>
        <dbReference type="EMBL" id="WOL06909.1"/>
    </source>
</evidence>
<evidence type="ECO:0000256" key="1">
    <source>
        <dbReference type="SAM" id="MobiDB-lite"/>
    </source>
</evidence>
<evidence type="ECO:0000313" key="3">
    <source>
        <dbReference type="Proteomes" id="UP001327560"/>
    </source>
</evidence>
<sequence>MKLLVDKSTRKVLFAEAGKEAVDFLIGLLQIPIVSVVKLLTKERMVGAIGNLYKSMENFGDSFLLSKNTKSLLLNPSCPTSQPHSSSEYYKCSMCNANVKVNYVEGSGTEVSEASNGGYVKGAVTYTVMDDLTIKPMTSTISSITFLKYNVRNLAALEVKIVKLGFDEVRAAAAQGLVGVEDCPYRRVLGEEVRVNADRAHGRVLEQGQFDEKMIESLVGYNMQSSTKIKEAKSKTPSPNKHVMEHKRLQNITILMKALNASTKQVCNALMIGRISCSMFGTWSLLPPPLSSSSTQQRREGEGTRSCARPTFGVGPPPNEKVASDAGRPLGERRKPPELQRPHQQRHLGILRLLSAGDWFLGHHVKGEDDEGVKMA</sequence>
<reference evidence="2 3" key="1">
    <citation type="submission" date="2023-10" db="EMBL/GenBank/DDBJ databases">
        <title>Chromosome-scale genome assembly provides insights into flower coloration mechanisms of Canna indica.</title>
        <authorList>
            <person name="Li C."/>
        </authorList>
    </citation>
    <scope>NUCLEOTIDE SEQUENCE [LARGE SCALE GENOMIC DNA]</scope>
    <source>
        <tissue evidence="2">Flower</tissue>
    </source>
</reference>
<dbReference type="PANTHER" id="PTHR33103:SF19">
    <property type="entry name" value="OS09G0544700 PROTEIN"/>
    <property type="match status" value="1"/>
</dbReference>
<accession>A0AAQ3KDR5</accession>
<evidence type="ECO:0008006" key="4">
    <source>
        <dbReference type="Google" id="ProtNLM"/>
    </source>
</evidence>
<dbReference type="EMBL" id="CP136894">
    <property type="protein sequence ID" value="WOL06909.1"/>
    <property type="molecule type" value="Genomic_DNA"/>
</dbReference>
<dbReference type="Gene3D" id="1.20.58.2220">
    <property type="entry name" value="Formin, FH2 domain"/>
    <property type="match status" value="1"/>
</dbReference>
<dbReference type="SUPFAM" id="SSF101447">
    <property type="entry name" value="Formin homology 2 domain (FH2 domain)"/>
    <property type="match status" value="1"/>
</dbReference>
<protein>
    <recommendedName>
        <fullName evidence="4">DUF674 domain-containing protein</fullName>
    </recommendedName>
</protein>
<dbReference type="InterPro" id="IPR042201">
    <property type="entry name" value="FH2_Formin_sf"/>
</dbReference>
<organism evidence="2 3">
    <name type="scientific">Canna indica</name>
    <name type="common">Indian-shot</name>
    <dbReference type="NCBI Taxonomy" id="4628"/>
    <lineage>
        <taxon>Eukaryota</taxon>
        <taxon>Viridiplantae</taxon>
        <taxon>Streptophyta</taxon>
        <taxon>Embryophyta</taxon>
        <taxon>Tracheophyta</taxon>
        <taxon>Spermatophyta</taxon>
        <taxon>Magnoliopsida</taxon>
        <taxon>Liliopsida</taxon>
        <taxon>Zingiberales</taxon>
        <taxon>Cannaceae</taxon>
        <taxon>Canna</taxon>
    </lineage>
</organism>
<dbReference type="Pfam" id="PF05056">
    <property type="entry name" value="DUF674"/>
    <property type="match status" value="1"/>
</dbReference>
<feature type="region of interest" description="Disordered" evidence="1">
    <location>
        <begin position="288"/>
        <end position="345"/>
    </location>
</feature>
<feature type="compositionally biased region" description="Basic and acidic residues" evidence="1">
    <location>
        <begin position="330"/>
        <end position="341"/>
    </location>
</feature>
<proteinExistence type="predicted"/>
<dbReference type="PANTHER" id="PTHR33103">
    <property type="entry name" value="OS01G0153900 PROTEIN"/>
    <property type="match status" value="1"/>
</dbReference>
<dbReference type="InterPro" id="IPR007750">
    <property type="entry name" value="DUF674"/>
</dbReference>
<gene>
    <name evidence="2" type="ORF">Cni_G15644</name>
</gene>